<evidence type="ECO:0000313" key="3">
    <source>
        <dbReference type="EMBL" id="KAK9840381.1"/>
    </source>
</evidence>
<dbReference type="InterPro" id="IPR026894">
    <property type="entry name" value="DnaJ_X"/>
</dbReference>
<dbReference type="Proteomes" id="UP001438707">
    <property type="component" value="Unassembled WGS sequence"/>
</dbReference>
<dbReference type="InterPro" id="IPR018253">
    <property type="entry name" value="DnaJ_domain_CS"/>
</dbReference>
<dbReference type="AlphaFoldDB" id="A0AAW1S3Z8"/>
<dbReference type="InterPro" id="IPR036869">
    <property type="entry name" value="J_dom_sf"/>
</dbReference>
<dbReference type="CDD" id="cd06257">
    <property type="entry name" value="DnaJ"/>
    <property type="match status" value="1"/>
</dbReference>
<feature type="region of interest" description="Disordered" evidence="1">
    <location>
        <begin position="316"/>
        <end position="370"/>
    </location>
</feature>
<dbReference type="Pfam" id="PF00226">
    <property type="entry name" value="DnaJ"/>
    <property type="match status" value="1"/>
</dbReference>
<dbReference type="PANTHER" id="PTHR44094">
    <property type="entry name" value="DNAJ HEAT SHOCK N-TERMINAL DOMAIN-CONTAINING PROTEIN"/>
    <property type="match status" value="1"/>
</dbReference>
<dbReference type="Gene3D" id="1.10.287.110">
    <property type="entry name" value="DnaJ domain"/>
    <property type="match status" value="1"/>
</dbReference>
<dbReference type="PRINTS" id="PR00625">
    <property type="entry name" value="JDOMAIN"/>
</dbReference>
<dbReference type="PROSITE" id="PS50076">
    <property type="entry name" value="DNAJ_2"/>
    <property type="match status" value="1"/>
</dbReference>
<keyword evidence="4" id="KW-1185">Reference proteome</keyword>
<dbReference type="PANTHER" id="PTHR44094:SF8">
    <property type="entry name" value="DNAJ HEAT SHOCK N-TERMINAL DOMAIN-CONTAINING PROTEIN-RELATED"/>
    <property type="match status" value="1"/>
</dbReference>
<dbReference type="InterPro" id="IPR052423">
    <property type="entry name" value="EMIR"/>
</dbReference>
<name>A0AAW1S3Z8_9CHLO</name>
<evidence type="ECO:0000259" key="2">
    <source>
        <dbReference type="PROSITE" id="PS50076"/>
    </source>
</evidence>
<evidence type="ECO:0000256" key="1">
    <source>
        <dbReference type="SAM" id="MobiDB-lite"/>
    </source>
</evidence>
<dbReference type="Pfam" id="PF14308">
    <property type="entry name" value="DnaJ-X"/>
    <property type="match status" value="1"/>
</dbReference>
<accession>A0AAW1S3Z8</accession>
<gene>
    <name evidence="3" type="ORF">WJX74_008885</name>
</gene>
<dbReference type="SMART" id="SM00271">
    <property type="entry name" value="DnaJ"/>
    <property type="match status" value="1"/>
</dbReference>
<dbReference type="PROSITE" id="PS00636">
    <property type="entry name" value="DNAJ_1"/>
    <property type="match status" value="1"/>
</dbReference>
<feature type="domain" description="J" evidence="2">
    <location>
        <begin position="6"/>
        <end position="71"/>
    </location>
</feature>
<organism evidence="3 4">
    <name type="scientific">Apatococcus lobatus</name>
    <dbReference type="NCBI Taxonomy" id="904363"/>
    <lineage>
        <taxon>Eukaryota</taxon>
        <taxon>Viridiplantae</taxon>
        <taxon>Chlorophyta</taxon>
        <taxon>core chlorophytes</taxon>
        <taxon>Trebouxiophyceae</taxon>
        <taxon>Chlorellales</taxon>
        <taxon>Chlorellaceae</taxon>
        <taxon>Apatococcus</taxon>
    </lineage>
</organism>
<dbReference type="EMBL" id="JALJOS010000004">
    <property type="protein sequence ID" value="KAK9840381.1"/>
    <property type="molecule type" value="Genomic_DNA"/>
</dbReference>
<proteinExistence type="predicted"/>
<comment type="caution">
    <text evidence="3">The sequence shown here is derived from an EMBL/GenBank/DDBJ whole genome shotgun (WGS) entry which is preliminary data.</text>
</comment>
<evidence type="ECO:0000313" key="4">
    <source>
        <dbReference type="Proteomes" id="UP001438707"/>
    </source>
</evidence>
<dbReference type="InterPro" id="IPR001623">
    <property type="entry name" value="DnaJ_domain"/>
</dbReference>
<reference evidence="3 4" key="1">
    <citation type="journal article" date="2024" name="Nat. Commun.">
        <title>Phylogenomics reveals the evolutionary origins of lichenization in chlorophyte algae.</title>
        <authorList>
            <person name="Puginier C."/>
            <person name="Libourel C."/>
            <person name="Otte J."/>
            <person name="Skaloud P."/>
            <person name="Haon M."/>
            <person name="Grisel S."/>
            <person name="Petersen M."/>
            <person name="Berrin J.G."/>
            <person name="Delaux P.M."/>
            <person name="Dal Grande F."/>
            <person name="Keller J."/>
        </authorList>
    </citation>
    <scope>NUCLEOTIDE SEQUENCE [LARGE SCALE GENOMIC DNA]</scope>
    <source>
        <strain evidence="3 4">SAG 2145</strain>
    </source>
</reference>
<sequence length="370" mass="40929">MPKELAYYEALGIPPDATPETIKKEYYKKARKVHPDKNPDDKDAASKFQALGEAYQVLSDPERRQKYDKFGKEGVQDEAMMDPAVAFGMLFGSEAFEDYVGELQLASTATMAGEEGPDGKPLTAQQVQEKLRKVQDVRQKALAQKLKTLLQPYVDGHKDSFQAQALKEVTRLVDSSFGPEMLHTIGYIYERKGVAFLGRDLRFLGVPAILEWGRNKGHSIGTSYSAISAVVGMQAMEKEMQTALEGGKLSQDALPGYMAQRMDRMLSALWKLNVVDIEMTLKVVCDEVLYDKSASRDTNSKRAKGLKKIGGIFKAAKPTKPRSSHLPEGMEFGFINEDGTEEPAAATGSPQHPSHPEAHPQQGKWRTSSV</sequence>
<protein>
    <recommendedName>
        <fullName evidence="2">J domain-containing protein</fullName>
    </recommendedName>
</protein>
<dbReference type="SUPFAM" id="SSF46565">
    <property type="entry name" value="Chaperone J-domain"/>
    <property type="match status" value="1"/>
</dbReference>